<gene>
    <name evidence="9" type="primary">SPAC32A11.03c_5</name>
    <name evidence="9" type="ORF">g.58383</name>
</gene>
<dbReference type="EMBL" id="GDJX01012429">
    <property type="protein sequence ID" value="JAT55507.1"/>
    <property type="molecule type" value="Transcribed_RNA"/>
</dbReference>
<evidence type="ECO:0000256" key="5">
    <source>
        <dbReference type="PROSITE-ProRule" id="PRU00108"/>
    </source>
</evidence>
<evidence type="ECO:0000256" key="4">
    <source>
        <dbReference type="ARBA" id="ARBA00023242"/>
    </source>
</evidence>
<organism evidence="9">
    <name type="scientific">Anthurium amnicola</name>
    <dbReference type="NCBI Taxonomy" id="1678845"/>
    <lineage>
        <taxon>Eukaryota</taxon>
        <taxon>Viridiplantae</taxon>
        <taxon>Streptophyta</taxon>
        <taxon>Embryophyta</taxon>
        <taxon>Tracheophyta</taxon>
        <taxon>Spermatophyta</taxon>
        <taxon>Magnoliopsida</taxon>
        <taxon>Liliopsida</taxon>
        <taxon>Araceae</taxon>
        <taxon>Pothoideae</taxon>
        <taxon>Potheae</taxon>
        <taxon>Anthurium</taxon>
    </lineage>
</organism>
<proteinExistence type="predicted"/>
<keyword evidence="2 5" id="KW-0238">DNA-binding</keyword>
<evidence type="ECO:0000313" key="9">
    <source>
        <dbReference type="EMBL" id="JAT55507.1"/>
    </source>
</evidence>
<evidence type="ECO:0000259" key="8">
    <source>
        <dbReference type="PROSITE" id="PS50071"/>
    </source>
</evidence>
<reference evidence="9" key="1">
    <citation type="submission" date="2015-07" db="EMBL/GenBank/DDBJ databases">
        <title>Transcriptome Assembly of Anthurium amnicola.</title>
        <authorList>
            <person name="Suzuki J."/>
        </authorList>
    </citation>
    <scope>NUCLEOTIDE SEQUENCE</scope>
</reference>
<dbReference type="Pfam" id="PF24818">
    <property type="entry name" value="PH_TRF2_HOY1"/>
    <property type="match status" value="1"/>
</dbReference>
<dbReference type="GO" id="GO:0030154">
    <property type="term" value="P:cell differentiation"/>
    <property type="evidence" value="ECO:0007669"/>
    <property type="project" value="TreeGrafter"/>
</dbReference>
<dbReference type="Gene3D" id="1.10.10.60">
    <property type="entry name" value="Homeodomain-like"/>
    <property type="match status" value="1"/>
</dbReference>
<accession>A0A1D1YLI7</accession>
<dbReference type="InterPro" id="IPR051000">
    <property type="entry name" value="Homeobox_DNA-bind_prot"/>
</dbReference>
<dbReference type="Pfam" id="PF00046">
    <property type="entry name" value="Homeodomain"/>
    <property type="match status" value="1"/>
</dbReference>
<keyword evidence="3 5" id="KW-0371">Homeobox</keyword>
<protein>
    <submittedName>
        <fullName evidence="9">Putative homeobox protein C32A11.03c</fullName>
    </submittedName>
</protein>
<dbReference type="AlphaFoldDB" id="A0A1D1YLI7"/>
<dbReference type="GO" id="GO:0000978">
    <property type="term" value="F:RNA polymerase II cis-regulatory region sequence-specific DNA binding"/>
    <property type="evidence" value="ECO:0007669"/>
    <property type="project" value="TreeGrafter"/>
</dbReference>
<evidence type="ECO:0000256" key="7">
    <source>
        <dbReference type="SAM" id="MobiDB-lite"/>
    </source>
</evidence>
<evidence type="ECO:0000256" key="2">
    <source>
        <dbReference type="ARBA" id="ARBA00023125"/>
    </source>
</evidence>
<dbReference type="InterPro" id="IPR057939">
    <property type="entry name" value="TRF2_HOY1_PH"/>
</dbReference>
<dbReference type="PANTHER" id="PTHR24324:SF5">
    <property type="entry name" value="HEMATOPOIETICALLY-EXPRESSED HOMEOBOX PROTEIN HHEX"/>
    <property type="match status" value="1"/>
</dbReference>
<dbReference type="InterPro" id="IPR001356">
    <property type="entry name" value="HD"/>
</dbReference>
<feature type="domain" description="Homeobox" evidence="8">
    <location>
        <begin position="166"/>
        <end position="226"/>
    </location>
</feature>
<feature type="DNA-binding region" description="Homeobox" evidence="5">
    <location>
        <begin position="168"/>
        <end position="227"/>
    </location>
</feature>
<evidence type="ECO:0000256" key="3">
    <source>
        <dbReference type="ARBA" id="ARBA00023155"/>
    </source>
</evidence>
<keyword evidence="4 5" id="KW-0539">Nucleus</keyword>
<feature type="compositionally biased region" description="Low complexity" evidence="7">
    <location>
        <begin position="147"/>
        <end position="161"/>
    </location>
</feature>
<comment type="subcellular location">
    <subcellularLocation>
        <location evidence="1 5 6">Nucleus</location>
    </subcellularLocation>
</comment>
<name>A0A1D1YLI7_9ARAE</name>
<dbReference type="CDD" id="cd00086">
    <property type="entry name" value="homeodomain"/>
    <property type="match status" value="1"/>
</dbReference>
<sequence>MTDYLLNERPAKRAFLGSNNTSNNFFEEDEEQYFAFSKASADYSMVGMTNTSSIMPNHQHTISDNKDGSVMDSSSSANSISNNVSHNHSMAAIDDVKMNTSNNNNNKGTGANTTDVVPNVNCKAEPSSKETTELNVNKIGKTNSVKSPSTTSSSQPTTANSQPPPSTNNKKRTRATPEQLAILEDTFKTNTSPNSKVREALAEKVNMSERSIQIWFQNRRAKMKAMQKRAHLMINQDTIGHHFMACIPGYGHHNLYPFRMPIHQRIALPRSYSANDLSLNNVALGMRPNPNTTGLGITVPQVPQGFWPSGPLTAPITSLNTNEHLMNGFPFSANPLVAAQQQSQTQRFPISPSASPNSNSMNTAQPLRLVVNPTNGIPIKMNDQTSVSQPQPQPQQFTPPQEFITPAFNNNNNSLVSVISCETLTIGTWRRILTMSSPTDLLCYYTLPQNLFTYHITNENTHFKMEFSLSEIFSVEYRPIDDVHSQIAIEVKESPSFFMESPHGGWNMCKDFTEDRQASRHMRHVLKGRSAAMKQQLIKLMQDDPNLAKVVTIIDTPAPTDPLSPDMTEDSNNVIINNNGQEENLPRRSSFPVNGSIANNLQYSNSQKGDKHDMNLLRQVACRRSASAPLSPSEDNKNSLLTTQHNDALQINTSANFLNMFNKAEMNQSSPEFCSSPMELNSSSPSTPLDVFDNSPTLMDSSPLLNQDPFVSLPSHNLSNLTMDSTSTLLSDEQVAAAMVTFAPSMTGHDLPNVSGEDFANMFNTMSSGSDTASDVSEFLTFNDTYENITTGNDSFSSNNMMNLDTSAWVGDVAYC</sequence>
<dbReference type="GO" id="GO:0005634">
    <property type="term" value="C:nucleus"/>
    <property type="evidence" value="ECO:0007669"/>
    <property type="project" value="UniProtKB-SubCell"/>
</dbReference>
<dbReference type="InterPro" id="IPR009057">
    <property type="entry name" value="Homeodomain-like_sf"/>
</dbReference>
<evidence type="ECO:0000256" key="1">
    <source>
        <dbReference type="ARBA" id="ARBA00004123"/>
    </source>
</evidence>
<dbReference type="InterPro" id="IPR017970">
    <property type="entry name" value="Homeobox_CS"/>
</dbReference>
<feature type="region of interest" description="Disordered" evidence="7">
    <location>
        <begin position="98"/>
        <end position="175"/>
    </location>
</feature>
<dbReference type="PANTHER" id="PTHR24324">
    <property type="entry name" value="HOMEOBOX PROTEIN HHEX"/>
    <property type="match status" value="1"/>
</dbReference>
<evidence type="ECO:0000256" key="6">
    <source>
        <dbReference type="RuleBase" id="RU000682"/>
    </source>
</evidence>
<dbReference type="SMART" id="SM00389">
    <property type="entry name" value="HOX"/>
    <property type="match status" value="1"/>
</dbReference>
<feature type="compositionally biased region" description="Low complexity" evidence="7">
    <location>
        <begin position="99"/>
        <end position="114"/>
    </location>
</feature>
<dbReference type="GO" id="GO:0000981">
    <property type="term" value="F:DNA-binding transcription factor activity, RNA polymerase II-specific"/>
    <property type="evidence" value="ECO:0007669"/>
    <property type="project" value="InterPro"/>
</dbReference>
<dbReference type="SUPFAM" id="SSF46689">
    <property type="entry name" value="Homeodomain-like"/>
    <property type="match status" value="1"/>
</dbReference>
<dbReference type="PROSITE" id="PS50071">
    <property type="entry name" value="HOMEOBOX_2"/>
    <property type="match status" value="1"/>
</dbReference>
<dbReference type="PROSITE" id="PS00027">
    <property type="entry name" value="HOMEOBOX_1"/>
    <property type="match status" value="1"/>
</dbReference>